<reference evidence="3 4" key="1">
    <citation type="submission" date="2019-03" db="EMBL/GenBank/DDBJ databases">
        <title>Roseomonas sp. a novel Roseomonas species isolated from Sea whip Gorgonian.</title>
        <authorList>
            <person name="Li F."/>
            <person name="Pan X."/>
            <person name="Huang S."/>
            <person name="Li Z."/>
            <person name="Meng B."/>
        </authorList>
    </citation>
    <scope>NUCLEOTIDE SEQUENCE [LARGE SCALE GENOMIC DNA]</scope>
    <source>
        <strain evidence="3 4">M0104</strain>
    </source>
</reference>
<dbReference type="AlphaFoldDB" id="A0A845BDJ5"/>
<feature type="region of interest" description="Disordered" evidence="1">
    <location>
        <begin position="187"/>
        <end position="206"/>
    </location>
</feature>
<dbReference type="OrthoDB" id="7274161at2"/>
<keyword evidence="2" id="KW-1133">Transmembrane helix</keyword>
<keyword evidence="2" id="KW-0812">Transmembrane</keyword>
<evidence type="ECO:0000313" key="3">
    <source>
        <dbReference type="EMBL" id="MXP64985.1"/>
    </source>
</evidence>
<organism evidence="3 4">
    <name type="scientific">Teichococcus coralli</name>
    <dbReference type="NCBI Taxonomy" id="2545983"/>
    <lineage>
        <taxon>Bacteria</taxon>
        <taxon>Pseudomonadati</taxon>
        <taxon>Pseudomonadota</taxon>
        <taxon>Alphaproteobacteria</taxon>
        <taxon>Acetobacterales</taxon>
        <taxon>Roseomonadaceae</taxon>
        <taxon>Roseomonas</taxon>
    </lineage>
</organism>
<dbReference type="Pfam" id="PF09997">
    <property type="entry name" value="DUF2238"/>
    <property type="match status" value="1"/>
</dbReference>
<sequence>MPLLTKEDLRRHSRLGWASLFALAAAALALWLTGRHGAALGTGGGLLGCLALVLPPRERMPILPWRLRALPRRLDAAPVLGTLVSCPGYGLGWFYLPGPYDEIVHLVNGMLAGAVFAALLQADRRRRGVLQLAVAGAACGLAVGAGWEVFEALTGLIGDWTDTWTDVLLTTLGATFAAALARAFDGRRKPPPHPAAAMPRARWHQP</sequence>
<name>A0A845BDJ5_9PROT</name>
<feature type="transmembrane region" description="Helical" evidence="2">
    <location>
        <begin position="129"/>
        <end position="147"/>
    </location>
</feature>
<dbReference type="EMBL" id="SNVJ01000016">
    <property type="protein sequence ID" value="MXP64985.1"/>
    <property type="molecule type" value="Genomic_DNA"/>
</dbReference>
<evidence type="ECO:0000256" key="2">
    <source>
        <dbReference type="SAM" id="Phobius"/>
    </source>
</evidence>
<feature type="transmembrane region" description="Helical" evidence="2">
    <location>
        <begin position="76"/>
        <end position="96"/>
    </location>
</feature>
<dbReference type="Proteomes" id="UP000460715">
    <property type="component" value="Unassembled WGS sequence"/>
</dbReference>
<keyword evidence="2" id="KW-0472">Membrane</keyword>
<feature type="transmembrane region" description="Helical" evidence="2">
    <location>
        <begin position="167"/>
        <end position="184"/>
    </location>
</feature>
<comment type="caution">
    <text evidence="3">The sequence shown here is derived from an EMBL/GenBank/DDBJ whole genome shotgun (WGS) entry which is preliminary data.</text>
</comment>
<evidence type="ECO:0000313" key="4">
    <source>
        <dbReference type="Proteomes" id="UP000460715"/>
    </source>
</evidence>
<keyword evidence="4" id="KW-1185">Reference proteome</keyword>
<accession>A0A845BDJ5</accession>
<proteinExistence type="predicted"/>
<protein>
    <recommendedName>
        <fullName evidence="5">VanZ family protein</fullName>
    </recommendedName>
</protein>
<feature type="transmembrane region" description="Helical" evidence="2">
    <location>
        <begin position="15"/>
        <end position="32"/>
    </location>
</feature>
<feature type="transmembrane region" description="Helical" evidence="2">
    <location>
        <begin position="102"/>
        <end position="122"/>
    </location>
</feature>
<evidence type="ECO:0000256" key="1">
    <source>
        <dbReference type="SAM" id="MobiDB-lite"/>
    </source>
</evidence>
<evidence type="ECO:0008006" key="5">
    <source>
        <dbReference type="Google" id="ProtNLM"/>
    </source>
</evidence>
<gene>
    <name evidence="3" type="ORF">E0493_16675</name>
</gene>
<dbReference type="InterPro" id="IPR014509">
    <property type="entry name" value="YjdF-like"/>
</dbReference>
<feature type="transmembrane region" description="Helical" evidence="2">
    <location>
        <begin position="38"/>
        <end position="55"/>
    </location>
</feature>
<dbReference type="RefSeq" id="WP_160938392.1">
    <property type="nucleotide sequence ID" value="NZ_SNVJ01000016.1"/>
</dbReference>